<reference evidence="9" key="1">
    <citation type="submission" date="2011-08" db="EMBL/GenBank/DDBJ databases">
        <title>The draft genome of Latimeria chalumnae.</title>
        <authorList>
            <person name="Di Palma F."/>
            <person name="Alfoldi J."/>
            <person name="Johnson J."/>
            <person name="Berlin A."/>
            <person name="Gnerre S."/>
            <person name="Jaffe D."/>
            <person name="MacCallum I."/>
            <person name="Young S."/>
            <person name="Walker B.J."/>
            <person name="Lander E."/>
            <person name="Lindblad-Toh K."/>
        </authorList>
    </citation>
    <scope>NUCLEOTIDE SEQUENCE [LARGE SCALE GENOMIC DNA]</scope>
    <source>
        <strain evidence="9">Wild caught</strain>
    </source>
</reference>
<feature type="transmembrane region" description="Helical" evidence="6">
    <location>
        <begin position="294"/>
        <end position="312"/>
    </location>
</feature>
<organism evidence="8 9">
    <name type="scientific">Latimeria chalumnae</name>
    <name type="common">Coelacanth</name>
    <dbReference type="NCBI Taxonomy" id="7897"/>
    <lineage>
        <taxon>Eukaryota</taxon>
        <taxon>Metazoa</taxon>
        <taxon>Chordata</taxon>
        <taxon>Craniata</taxon>
        <taxon>Vertebrata</taxon>
        <taxon>Euteleostomi</taxon>
        <taxon>Coelacanthiformes</taxon>
        <taxon>Coelacanthidae</taxon>
        <taxon>Latimeria</taxon>
    </lineage>
</organism>
<comment type="subcellular location">
    <subcellularLocation>
        <location evidence="1 6">Membrane</location>
        <topology evidence="1 6">Multi-pass membrane protein</topology>
    </subcellularLocation>
</comment>
<dbReference type="EMBL" id="AFYH01002519">
    <property type="status" value="NOT_ANNOTATED_CDS"/>
    <property type="molecule type" value="Genomic_DNA"/>
</dbReference>
<reference evidence="8" key="2">
    <citation type="submission" date="2025-08" db="UniProtKB">
        <authorList>
            <consortium name="Ensembl"/>
        </authorList>
    </citation>
    <scope>IDENTIFICATION</scope>
</reference>
<dbReference type="PANTHER" id="PTHR12372:SF6">
    <property type="entry name" value="PECANEX-LIKE PROTEIN 4"/>
    <property type="match status" value="1"/>
</dbReference>
<comment type="similarity">
    <text evidence="2 6">Belongs to the pecanex family.</text>
</comment>
<dbReference type="EMBL" id="AFYH01002518">
    <property type="status" value="NOT_ANNOTATED_CDS"/>
    <property type="molecule type" value="Genomic_DNA"/>
</dbReference>
<dbReference type="HOGENOM" id="CLU_008258_0_0_1"/>
<feature type="transmembrane region" description="Helical" evidence="6">
    <location>
        <begin position="368"/>
        <end position="389"/>
    </location>
</feature>
<feature type="transmembrane region" description="Helical" evidence="6">
    <location>
        <begin position="139"/>
        <end position="161"/>
    </location>
</feature>
<dbReference type="GeneTree" id="ENSGT00940000156899"/>
<dbReference type="Ensembl" id="ENSLACT00000021355.1">
    <property type="protein sequence ID" value="ENSLACP00000021215.1"/>
    <property type="gene ID" value="ENSLACG00000018637.1"/>
</dbReference>
<dbReference type="AlphaFoldDB" id="H3BH44"/>
<evidence type="ECO:0000313" key="9">
    <source>
        <dbReference type="Proteomes" id="UP000008672"/>
    </source>
</evidence>
<feature type="transmembrane region" description="Helical" evidence="6">
    <location>
        <begin position="42"/>
        <end position="67"/>
    </location>
</feature>
<evidence type="ECO:0000256" key="3">
    <source>
        <dbReference type="ARBA" id="ARBA00022692"/>
    </source>
</evidence>
<dbReference type="PANTHER" id="PTHR12372">
    <property type="entry name" value="PECANEX"/>
    <property type="match status" value="1"/>
</dbReference>
<evidence type="ECO:0000259" key="7">
    <source>
        <dbReference type="Pfam" id="PF05041"/>
    </source>
</evidence>
<keyword evidence="3 6" id="KW-0812">Transmembrane</keyword>
<name>H3BH44_LATCH</name>
<evidence type="ECO:0000256" key="6">
    <source>
        <dbReference type="RuleBase" id="RU367089"/>
    </source>
</evidence>
<gene>
    <name evidence="8" type="primary">PCNX4</name>
</gene>
<feature type="transmembrane region" description="Helical" evidence="6">
    <location>
        <begin position="547"/>
        <end position="566"/>
    </location>
</feature>
<feature type="transmembrane region" description="Helical" evidence="6">
    <location>
        <begin position="578"/>
        <end position="604"/>
    </location>
</feature>
<keyword evidence="9" id="KW-1185">Reference proteome</keyword>
<feature type="transmembrane region" description="Helical" evidence="6">
    <location>
        <begin position="318"/>
        <end position="343"/>
    </location>
</feature>
<protein>
    <recommendedName>
        <fullName evidence="6">Pecanex-like protein</fullName>
    </recommendedName>
</protein>
<feature type="transmembrane region" description="Helical" evidence="6">
    <location>
        <begin position="173"/>
        <end position="199"/>
    </location>
</feature>
<proteinExistence type="inferred from homology"/>
<sequence length="1110" mass="124583">VIRMGPDVPLLNDYKQEFFWKRFPQTVLGGPRLKLGYCAPPYVYVNQIILFLTPWVFGGVGTLLYQLHVLEDYYTAILSGGLMLMAAFVIQLMNLCTRRKTVAIERIQTLSTLTDEDEYEFASCAGSETVKFIIPGKKFIVNTVFHSLLAGLMCGLGTWYLLPNRITSLYNNIGGTVMIFVFGWVTLCIGEYSLIINTATETATFQAQDTYEITALTRPLYIFAFIAVDLAHRFVVNILALQWTNQVLHIVFLFLPFLWAVGILPPVDALFLWAMEQILEFGLGGSPMSSNIRLLVMFFLSVGVAVASYFIPSTLGGVLFMTGMGFILSLDLSQVGKIFIYCFNRHQPINELKTFSSSLGWQFGWKEVLIYAIILAMALVEAGLLHYFVGPPLLTKKPQAIVSYIIVSLLVVSWILREIQGAYILFGVFQNPLYPKEIRNVNVFMQKQRRLVNAGIVRRILINLVSPFAMIAFLSIDVVQDDLHTASFCIGFTRAFRTLWQNTEKALLEMTVIAIVRFAALNTDLLWWNSLRTGIQLLLVGVIRDRLFQFIYKIKFALTVLVTSWTEKKQRRKSTTTLIALNIAFFPVVLALIALCAILSAPLLPLFTLPVFLVGFPRPVRSWPGMVGGAACICPDSVYYLQMVPSLTAAFRTAFASGSLGLPSSGSHLLCRLQDRLMWVLVLEKGYTYCSLNIKGLELQETSCHAAEARRVDEVFEMAFEQEERAETSCVNQHFGNILTPCAALPVKLYSDARNILTGIIDSHENLRQLRDDFIKVLIWVLIQHCYSRSVSERNDDEKAAQPKEGQLEGLNVTTIKTSKKKSDTDSLNLGDLDDWSDGEDDLFDLEPSLKKIGVNLTQQQKSIRSNSASIPGSVETRSLFGDSTGDESVEKLYKAVGFGLPVVDKGQVAGSLSAGTVPMVVFSCSHSKLLSVPEEWRSGPLPSLKVYELPNPFPEDWYTYILRQLNFTKLEGKSFSILEEVTRDKSLKDLYAQLVMSCYSIIFGTDGMVPSSSYVFRTYSGTIPWSVGLDWLTEKAELLKLVLKSFRYAFKLMVDKASLGTVEDFDELVSYLEDYENDCYIGLVSDPEWQEAVLQEKPCLFSLGHDPSM</sequence>
<evidence type="ECO:0000313" key="8">
    <source>
        <dbReference type="Ensembl" id="ENSLACP00000021215.1"/>
    </source>
</evidence>
<dbReference type="Pfam" id="PF05041">
    <property type="entry name" value="Pecanex_C"/>
    <property type="match status" value="1"/>
</dbReference>
<reference evidence="8" key="3">
    <citation type="submission" date="2025-09" db="UniProtKB">
        <authorList>
            <consortium name="Ensembl"/>
        </authorList>
    </citation>
    <scope>IDENTIFICATION</scope>
</reference>
<dbReference type="GO" id="GO:0016020">
    <property type="term" value="C:membrane"/>
    <property type="evidence" value="ECO:0007669"/>
    <property type="project" value="UniProtKB-SubCell"/>
</dbReference>
<dbReference type="InterPro" id="IPR007735">
    <property type="entry name" value="Pecanex_C"/>
</dbReference>
<evidence type="ECO:0000256" key="1">
    <source>
        <dbReference type="ARBA" id="ARBA00004141"/>
    </source>
</evidence>
<evidence type="ECO:0000256" key="2">
    <source>
        <dbReference type="ARBA" id="ARBA00010170"/>
    </source>
</evidence>
<feature type="transmembrane region" description="Helical" evidence="6">
    <location>
        <begin position="220"/>
        <end position="241"/>
    </location>
</feature>
<feature type="transmembrane region" description="Helical" evidence="6">
    <location>
        <begin position="247"/>
        <end position="273"/>
    </location>
</feature>
<dbReference type="EMBL" id="AFYH01002521">
    <property type="status" value="NOT_ANNOTATED_CDS"/>
    <property type="molecule type" value="Genomic_DNA"/>
</dbReference>
<feature type="transmembrane region" description="Helical" evidence="6">
    <location>
        <begin position="401"/>
        <end position="429"/>
    </location>
</feature>
<feature type="domain" description="Pecanex C-terminal" evidence="7">
    <location>
        <begin position="1031"/>
        <end position="1106"/>
    </location>
</feature>
<dbReference type="InterPro" id="IPR039797">
    <property type="entry name" value="Pecanex"/>
</dbReference>
<feature type="transmembrane region" description="Helical" evidence="6">
    <location>
        <begin position="73"/>
        <end position="96"/>
    </location>
</feature>
<evidence type="ECO:0000256" key="4">
    <source>
        <dbReference type="ARBA" id="ARBA00022989"/>
    </source>
</evidence>
<dbReference type="Proteomes" id="UP000008672">
    <property type="component" value="Unassembled WGS sequence"/>
</dbReference>
<evidence type="ECO:0000256" key="5">
    <source>
        <dbReference type="ARBA" id="ARBA00023136"/>
    </source>
</evidence>
<feature type="transmembrane region" description="Helical" evidence="6">
    <location>
        <begin position="456"/>
        <end position="476"/>
    </location>
</feature>
<accession>H3BH44</accession>
<keyword evidence="5 6" id="KW-0472">Membrane</keyword>
<dbReference type="EMBL" id="AFYH01002520">
    <property type="status" value="NOT_ANNOTATED_CDS"/>
    <property type="molecule type" value="Genomic_DNA"/>
</dbReference>
<keyword evidence="4 6" id="KW-1133">Transmembrane helix</keyword>